<dbReference type="AlphaFoldDB" id="A0A8T0A1X2"/>
<keyword evidence="4" id="KW-1185">Reference proteome</keyword>
<dbReference type="InterPro" id="IPR006202">
    <property type="entry name" value="Neur_chan_lig-bd"/>
</dbReference>
<organism evidence="3 4">
    <name type="scientific">Meloidogyne graminicola</name>
    <dbReference type="NCBI Taxonomy" id="189291"/>
    <lineage>
        <taxon>Eukaryota</taxon>
        <taxon>Metazoa</taxon>
        <taxon>Ecdysozoa</taxon>
        <taxon>Nematoda</taxon>
        <taxon>Chromadorea</taxon>
        <taxon>Rhabditida</taxon>
        <taxon>Tylenchina</taxon>
        <taxon>Tylenchomorpha</taxon>
        <taxon>Tylenchoidea</taxon>
        <taxon>Meloidogynidae</taxon>
        <taxon>Meloidogyninae</taxon>
        <taxon>Meloidogyne</taxon>
    </lineage>
</organism>
<gene>
    <name evidence="3" type="ORF">Mgra_00001055</name>
</gene>
<evidence type="ECO:0000313" key="4">
    <source>
        <dbReference type="Proteomes" id="UP000605970"/>
    </source>
</evidence>
<dbReference type="SUPFAM" id="SSF63712">
    <property type="entry name" value="Nicotinic receptor ligand binding domain-like"/>
    <property type="match status" value="1"/>
</dbReference>
<dbReference type="Gene3D" id="2.70.170.10">
    <property type="entry name" value="Neurotransmitter-gated ion-channel ligand-binding domain"/>
    <property type="match status" value="1"/>
</dbReference>
<feature type="transmembrane region" description="Helical" evidence="1">
    <location>
        <begin position="6"/>
        <end position="27"/>
    </location>
</feature>
<dbReference type="GO" id="GO:0016020">
    <property type="term" value="C:membrane"/>
    <property type="evidence" value="ECO:0007669"/>
    <property type="project" value="InterPro"/>
</dbReference>
<reference evidence="3" key="1">
    <citation type="journal article" date="2020" name="Ecol. Evol.">
        <title>Genome structure and content of the rice root-knot nematode (Meloidogyne graminicola).</title>
        <authorList>
            <person name="Phan N.T."/>
            <person name="Danchin E.G.J."/>
            <person name="Klopp C."/>
            <person name="Perfus-Barbeoch L."/>
            <person name="Kozlowski D.K."/>
            <person name="Koutsovoulos G.D."/>
            <person name="Lopez-Roques C."/>
            <person name="Bouchez O."/>
            <person name="Zahm M."/>
            <person name="Besnard G."/>
            <person name="Bellafiore S."/>
        </authorList>
    </citation>
    <scope>NUCLEOTIDE SEQUENCE</scope>
    <source>
        <strain evidence="3">VN-18</strain>
    </source>
</reference>
<evidence type="ECO:0000313" key="3">
    <source>
        <dbReference type="EMBL" id="KAF7639385.1"/>
    </source>
</evidence>
<evidence type="ECO:0000256" key="1">
    <source>
        <dbReference type="SAM" id="Phobius"/>
    </source>
</evidence>
<keyword evidence="1" id="KW-0472">Membrane</keyword>
<protein>
    <recommendedName>
        <fullName evidence="2">Neurotransmitter-gated ion-channel ligand-binding domain-containing protein</fullName>
    </recommendedName>
</protein>
<dbReference type="EMBL" id="JABEBT010000005">
    <property type="protein sequence ID" value="KAF7639385.1"/>
    <property type="molecule type" value="Genomic_DNA"/>
</dbReference>
<proteinExistence type="predicted"/>
<dbReference type="Proteomes" id="UP000605970">
    <property type="component" value="Unassembled WGS sequence"/>
</dbReference>
<comment type="caution">
    <text evidence="3">The sequence shown here is derived from an EMBL/GenBank/DDBJ whole genome shotgun (WGS) entry which is preliminary data.</text>
</comment>
<sequence>MQRFIIFLIKTIYLMFFIFIIVSGDVYMTKLYRYLFVDYNKEIRPIVNSNLPINTSIAFSLVQVVDVDERNQLLTVLAWVHLRWNDWRLAWDPNKFVNLDSRYYFI</sequence>
<feature type="domain" description="Neurotransmitter-gated ion-channel ligand-binding" evidence="2">
    <location>
        <begin position="29"/>
        <end position="100"/>
    </location>
</feature>
<dbReference type="Pfam" id="PF02931">
    <property type="entry name" value="Neur_chan_LBD"/>
    <property type="match status" value="1"/>
</dbReference>
<keyword evidence="1" id="KW-1133">Transmembrane helix</keyword>
<evidence type="ECO:0000259" key="2">
    <source>
        <dbReference type="Pfam" id="PF02931"/>
    </source>
</evidence>
<name>A0A8T0A1X2_9BILA</name>
<dbReference type="OrthoDB" id="5975154at2759"/>
<accession>A0A8T0A1X2</accession>
<keyword evidence="1" id="KW-0812">Transmembrane</keyword>
<dbReference type="InterPro" id="IPR036734">
    <property type="entry name" value="Neur_chan_lig-bd_sf"/>
</dbReference>
<dbReference type="GO" id="GO:0005230">
    <property type="term" value="F:extracellular ligand-gated monoatomic ion channel activity"/>
    <property type="evidence" value="ECO:0007669"/>
    <property type="project" value="InterPro"/>
</dbReference>